<proteinExistence type="predicted"/>
<dbReference type="PANTHER" id="PTHR22939:SF129">
    <property type="entry name" value="SERINE PROTEASE HTRA2, MITOCHONDRIAL"/>
    <property type="match status" value="1"/>
</dbReference>
<dbReference type="EMBL" id="VOOR01000020">
    <property type="protein sequence ID" value="TXB63036.1"/>
    <property type="molecule type" value="Genomic_DNA"/>
</dbReference>
<dbReference type="Pfam" id="PF13365">
    <property type="entry name" value="Trypsin_2"/>
    <property type="match status" value="1"/>
</dbReference>
<organism evidence="1 2">
    <name type="scientific">Phaeodactylibacter luteus</name>
    <dbReference type="NCBI Taxonomy" id="1564516"/>
    <lineage>
        <taxon>Bacteria</taxon>
        <taxon>Pseudomonadati</taxon>
        <taxon>Bacteroidota</taxon>
        <taxon>Saprospiria</taxon>
        <taxon>Saprospirales</taxon>
        <taxon>Haliscomenobacteraceae</taxon>
        <taxon>Phaeodactylibacter</taxon>
    </lineage>
</organism>
<gene>
    <name evidence="1" type="ORF">FRY97_11065</name>
</gene>
<reference evidence="1 2" key="1">
    <citation type="submission" date="2019-08" db="EMBL/GenBank/DDBJ databases">
        <title>Genome of Phaeodactylibacter luteus.</title>
        <authorList>
            <person name="Bowman J.P."/>
        </authorList>
    </citation>
    <scope>NUCLEOTIDE SEQUENCE [LARGE SCALE GENOMIC DNA]</scope>
    <source>
        <strain evidence="1 2">KCTC 42180</strain>
    </source>
</reference>
<dbReference type="PRINTS" id="PR00834">
    <property type="entry name" value="PROTEASES2C"/>
</dbReference>
<dbReference type="AlphaFoldDB" id="A0A5C6RL14"/>
<comment type="caution">
    <text evidence="1">The sequence shown here is derived from an EMBL/GenBank/DDBJ whole genome shotgun (WGS) entry which is preliminary data.</text>
</comment>
<dbReference type="InterPro" id="IPR001940">
    <property type="entry name" value="Peptidase_S1C"/>
</dbReference>
<dbReference type="Gene3D" id="3.30.1460.10">
    <property type="match status" value="1"/>
</dbReference>
<dbReference type="Gene3D" id="2.40.10.120">
    <property type="match status" value="1"/>
</dbReference>
<keyword evidence="1" id="KW-0378">Hydrolase</keyword>
<keyword evidence="1" id="KW-0645">Protease</keyword>
<protein>
    <submittedName>
        <fullName evidence="1">Trypsin-like serine protease</fullName>
    </submittedName>
</protein>
<dbReference type="GO" id="GO:0004252">
    <property type="term" value="F:serine-type endopeptidase activity"/>
    <property type="evidence" value="ECO:0007669"/>
    <property type="project" value="InterPro"/>
</dbReference>
<dbReference type="OrthoDB" id="9766361at2"/>
<dbReference type="InterPro" id="IPR009003">
    <property type="entry name" value="Peptidase_S1_PA"/>
</dbReference>
<sequence length="370" mass="40972">MLRKNPSMNAILDQIREVVIQIATPYSTGTGFYLKEAGVVVTNNHIVHDNREAVVQGEKLPRQLSRVVYADPKFDLAFLEVSGTEGLPALDIFGAGALHEGETVVSIGHPFGLQFSVTQGVISSTNREVEGVRYIQHDAALNPGNSGGPLINTKGQVIGVNTLSMEQSDNIGFSLPAVYLQQALSEFQAAAPGVKVRCESCSNVVAEQQVPDGKYCPHCGARVYLPSHAEMYEPVGIAERIEELLRAIGQEVPLSRRGPNNWEIQEGSARIAITYHEDTGLIMGDAYLCTLPTEQIKPIYEFLLRQNFEIEGLSFSIKDQDIVLSLLIFDRYLNLDTGMKLFRHLFERADYYDNILVEQYGALWRAEDIA</sequence>
<evidence type="ECO:0000313" key="2">
    <source>
        <dbReference type="Proteomes" id="UP000321580"/>
    </source>
</evidence>
<keyword evidence="2" id="KW-1185">Reference proteome</keyword>
<dbReference type="PANTHER" id="PTHR22939">
    <property type="entry name" value="SERINE PROTEASE FAMILY S1C HTRA-RELATED"/>
    <property type="match status" value="1"/>
</dbReference>
<dbReference type="SUPFAM" id="SSF69635">
    <property type="entry name" value="Type III secretory system chaperone-like"/>
    <property type="match status" value="1"/>
</dbReference>
<name>A0A5C6RL14_9BACT</name>
<evidence type="ECO:0000313" key="1">
    <source>
        <dbReference type="EMBL" id="TXB63036.1"/>
    </source>
</evidence>
<dbReference type="SUPFAM" id="SSF50494">
    <property type="entry name" value="Trypsin-like serine proteases"/>
    <property type="match status" value="1"/>
</dbReference>
<accession>A0A5C6RL14</accession>
<dbReference type="Proteomes" id="UP000321580">
    <property type="component" value="Unassembled WGS sequence"/>
</dbReference>
<dbReference type="GO" id="GO:0006508">
    <property type="term" value="P:proteolysis"/>
    <property type="evidence" value="ECO:0007669"/>
    <property type="project" value="UniProtKB-KW"/>
</dbReference>